<dbReference type="OrthoDB" id="9803578at2"/>
<evidence type="ECO:0000313" key="3">
    <source>
        <dbReference type="Proteomes" id="UP000006073"/>
    </source>
</evidence>
<keyword evidence="1" id="KW-0732">Signal</keyword>
<evidence type="ECO:0000256" key="1">
    <source>
        <dbReference type="SAM" id="SignalP"/>
    </source>
</evidence>
<dbReference type="InterPro" id="IPR000801">
    <property type="entry name" value="Esterase-like"/>
</dbReference>
<dbReference type="InterPro" id="IPR029058">
    <property type="entry name" value="AB_hydrolase_fold"/>
</dbReference>
<dbReference type="Gene3D" id="3.40.50.1820">
    <property type="entry name" value="alpha/beta hydrolase"/>
    <property type="match status" value="1"/>
</dbReference>
<evidence type="ECO:0000313" key="2">
    <source>
        <dbReference type="EMBL" id="EOZ92802.1"/>
    </source>
</evidence>
<reference evidence="2 3" key="1">
    <citation type="journal article" date="2013" name="Genome Announc.">
        <title>Draft Genome Sequence of Indibacter alkaliphilus Strain LW1T, Isolated from Lonar Lake, a Haloalkaline Lake in the Buldana District of Maharashtra, India.</title>
        <authorList>
            <person name="Singh A."/>
            <person name="Kumar Jangir P."/>
            <person name="Sharma R."/>
            <person name="Singh A."/>
            <person name="Kumar Pinnaka A."/>
            <person name="Shivaji S."/>
        </authorList>
    </citation>
    <scope>NUCLEOTIDE SEQUENCE [LARGE SCALE GENOMIC DNA]</scope>
    <source>
        <strain evidence="3">CCUG 57479 / KCTC 22604 / LW1</strain>
    </source>
</reference>
<feature type="chain" id="PRO_5004495931" evidence="1">
    <location>
        <begin position="24"/>
        <end position="294"/>
    </location>
</feature>
<dbReference type="GO" id="GO:0031176">
    <property type="term" value="F:endo-1,4-beta-xylanase activity"/>
    <property type="evidence" value="ECO:0007669"/>
    <property type="project" value="UniProtKB-EC"/>
</dbReference>
<dbReference type="InterPro" id="IPR050583">
    <property type="entry name" value="Mycobacterial_A85_antigen"/>
</dbReference>
<dbReference type="PANTHER" id="PTHR48098">
    <property type="entry name" value="ENTEROCHELIN ESTERASE-RELATED"/>
    <property type="match status" value="1"/>
</dbReference>
<dbReference type="GO" id="GO:0016747">
    <property type="term" value="F:acyltransferase activity, transferring groups other than amino-acyl groups"/>
    <property type="evidence" value="ECO:0007669"/>
    <property type="project" value="TreeGrafter"/>
</dbReference>
<dbReference type="SUPFAM" id="SSF53474">
    <property type="entry name" value="alpha/beta-Hydrolases"/>
    <property type="match status" value="1"/>
</dbReference>
<dbReference type="RefSeq" id="WP_009035038.1">
    <property type="nucleotide sequence ID" value="NZ_ALWO02000049.1"/>
</dbReference>
<organism evidence="2 3">
    <name type="scientific">Indibacter alkaliphilus (strain CCUG 57479 / KCTC 22604 / LW1)</name>
    <dbReference type="NCBI Taxonomy" id="1189612"/>
    <lineage>
        <taxon>Bacteria</taxon>
        <taxon>Pseudomonadati</taxon>
        <taxon>Bacteroidota</taxon>
        <taxon>Cytophagia</taxon>
        <taxon>Cytophagales</taxon>
        <taxon>Cyclobacteriaceae</taxon>
    </lineage>
</organism>
<dbReference type="Pfam" id="PF00756">
    <property type="entry name" value="Esterase"/>
    <property type="match status" value="1"/>
</dbReference>
<feature type="signal peptide" evidence="1">
    <location>
        <begin position="1"/>
        <end position="23"/>
    </location>
</feature>
<dbReference type="PANTHER" id="PTHR48098:SF1">
    <property type="entry name" value="DIACYLGLYCEROL ACYLTRANSFERASE_MYCOLYLTRANSFERASE AG85A"/>
    <property type="match status" value="1"/>
</dbReference>
<comment type="caution">
    <text evidence="2">The sequence shown here is derived from an EMBL/GenBank/DDBJ whole genome shotgun (WGS) entry which is preliminary data.</text>
</comment>
<dbReference type="EC" id="3.2.1.8" evidence="2"/>
<protein>
    <submittedName>
        <fullName evidence="2">Endo-1,4-beta-xylanase A</fullName>
        <ecNumber evidence="2">3.2.1.8</ecNumber>
    </submittedName>
</protein>
<dbReference type="EMBL" id="ALWO02000049">
    <property type="protein sequence ID" value="EOZ92802.1"/>
    <property type="molecule type" value="Genomic_DNA"/>
</dbReference>
<proteinExistence type="predicted"/>
<accession>S2D0A7</accession>
<dbReference type="STRING" id="1189612.A33Q_3893"/>
<keyword evidence="3" id="KW-1185">Reference proteome</keyword>
<keyword evidence="2" id="KW-0378">Hydrolase</keyword>
<dbReference type="AlphaFoldDB" id="S2D0A7"/>
<dbReference type="eggNOG" id="COG2382">
    <property type="taxonomic scope" value="Bacteria"/>
</dbReference>
<dbReference type="GO" id="GO:0045493">
    <property type="term" value="P:xylan catabolic process"/>
    <property type="evidence" value="ECO:0007669"/>
    <property type="project" value="UniProtKB-KW"/>
</dbReference>
<keyword evidence="2" id="KW-0326">Glycosidase</keyword>
<gene>
    <name evidence="2" type="ORF">A33Q_3893</name>
</gene>
<dbReference type="Proteomes" id="UP000006073">
    <property type="component" value="Unassembled WGS sequence"/>
</dbReference>
<sequence length="294" mass="33371">MTRKILLQIFVLCLFAIFCKAQKDTLQAPIGFDQQRNNIERGRIDTISYPSSTVGVDRKALVYTPPSFNESKEYPVLYLLHGIGGDEKEWLNQGSPQVIFDNLYADKKLADMIVVLPNGRAMKDDRATGNIFDSLKVQAFSTFEKDLLKDLIPFIERKYPVKTDRENRALAGLSMGGGQSLNFGLGNLDTFAWVGGFSSAPNTRLPESLLPDPNAAKDKLKLLWISCGSDDNLFHISERTHEYMKKHGVPHIYYVEPGGHDFKVWRNDLYLFTQLLFQESDKSKYPYFAQTDTP</sequence>
<name>S2D0A7_INDAL</name>